<evidence type="ECO:0000313" key="1">
    <source>
        <dbReference type="EMBL" id="KAH7904840.1"/>
    </source>
</evidence>
<dbReference type="EMBL" id="MU268346">
    <property type="protein sequence ID" value="KAH7904840.1"/>
    <property type="molecule type" value="Genomic_DNA"/>
</dbReference>
<evidence type="ECO:0000313" key="2">
    <source>
        <dbReference type="Proteomes" id="UP000790377"/>
    </source>
</evidence>
<sequence>MHRDAPKSGFFDLPTEEQIASFCPDDGPCCTENRFQVDITGVPKSAWNMSATAVFVQSFVAAHPEYKKKGTAVRDAWTTHFARLKEIYNEQQRGGGNTVKKVKHRRRERKLQIYYRRLRVAKHYEGLQESVEHVIRELGVDGMSSDESDHESGRGEATYYIVRKPWRTAKLTAYLHVLDALHLKMRYGGEWDKSSGSWPHYRTSSLRDSQRPPPTHLPRNFYSDEWYYSRTSFAQNALYASSVLYNFSHPKQILR</sequence>
<name>A0ACB7ZUE9_9AGAM</name>
<keyword evidence="2" id="KW-1185">Reference proteome</keyword>
<dbReference type="Proteomes" id="UP000790377">
    <property type="component" value="Unassembled WGS sequence"/>
</dbReference>
<gene>
    <name evidence="1" type="ORF">BJ138DRAFT_1018563</name>
</gene>
<organism evidence="1 2">
    <name type="scientific">Hygrophoropsis aurantiaca</name>
    <dbReference type="NCBI Taxonomy" id="72124"/>
    <lineage>
        <taxon>Eukaryota</taxon>
        <taxon>Fungi</taxon>
        <taxon>Dikarya</taxon>
        <taxon>Basidiomycota</taxon>
        <taxon>Agaricomycotina</taxon>
        <taxon>Agaricomycetes</taxon>
        <taxon>Agaricomycetidae</taxon>
        <taxon>Boletales</taxon>
        <taxon>Coniophorineae</taxon>
        <taxon>Hygrophoropsidaceae</taxon>
        <taxon>Hygrophoropsis</taxon>
    </lineage>
</organism>
<accession>A0ACB7ZUE9</accession>
<comment type="caution">
    <text evidence="1">The sequence shown here is derived from an EMBL/GenBank/DDBJ whole genome shotgun (WGS) entry which is preliminary data.</text>
</comment>
<protein>
    <submittedName>
        <fullName evidence="1">Uncharacterized protein</fullName>
    </submittedName>
</protein>
<reference evidence="1" key="1">
    <citation type="journal article" date="2021" name="New Phytol.">
        <title>Evolutionary innovations through gain and loss of genes in the ectomycorrhizal Boletales.</title>
        <authorList>
            <person name="Wu G."/>
            <person name="Miyauchi S."/>
            <person name="Morin E."/>
            <person name="Kuo A."/>
            <person name="Drula E."/>
            <person name="Varga T."/>
            <person name="Kohler A."/>
            <person name="Feng B."/>
            <person name="Cao Y."/>
            <person name="Lipzen A."/>
            <person name="Daum C."/>
            <person name="Hundley H."/>
            <person name="Pangilinan J."/>
            <person name="Johnson J."/>
            <person name="Barry K."/>
            <person name="LaButti K."/>
            <person name="Ng V."/>
            <person name="Ahrendt S."/>
            <person name="Min B."/>
            <person name="Choi I.G."/>
            <person name="Park H."/>
            <person name="Plett J.M."/>
            <person name="Magnuson J."/>
            <person name="Spatafora J.W."/>
            <person name="Nagy L.G."/>
            <person name="Henrissat B."/>
            <person name="Grigoriev I.V."/>
            <person name="Yang Z.L."/>
            <person name="Xu J."/>
            <person name="Martin F.M."/>
        </authorList>
    </citation>
    <scope>NUCLEOTIDE SEQUENCE</scope>
    <source>
        <strain evidence="1">ATCC 28755</strain>
    </source>
</reference>
<proteinExistence type="predicted"/>